<keyword evidence="10" id="KW-0407">Ion channel</keyword>
<keyword evidence="11" id="KW-0175">Coiled coil</keyword>
<reference evidence="13 14" key="1">
    <citation type="journal article" date="2015" name="Sci. Rep.">
        <title>Genome of the facultative scuticociliatosis pathogen Pseudocohnilembus persalinus provides insight into its virulence through horizontal gene transfer.</title>
        <authorList>
            <person name="Xiong J."/>
            <person name="Wang G."/>
            <person name="Cheng J."/>
            <person name="Tian M."/>
            <person name="Pan X."/>
            <person name="Warren A."/>
            <person name="Jiang C."/>
            <person name="Yuan D."/>
            <person name="Miao W."/>
        </authorList>
    </citation>
    <scope>NUCLEOTIDE SEQUENCE [LARGE SCALE GENOMIC DNA]</scope>
    <source>
        <strain evidence="13">36N120E</strain>
    </source>
</reference>
<evidence type="ECO:0000256" key="7">
    <source>
        <dbReference type="ARBA" id="ARBA00022989"/>
    </source>
</evidence>
<dbReference type="PANTHER" id="PTHR10027:SF10">
    <property type="entry name" value="SLOWPOKE 2, ISOFORM D"/>
    <property type="match status" value="1"/>
</dbReference>
<proteinExistence type="predicted"/>
<evidence type="ECO:0000256" key="11">
    <source>
        <dbReference type="SAM" id="Coils"/>
    </source>
</evidence>
<keyword evidence="2" id="KW-0813">Transport</keyword>
<dbReference type="InParanoid" id="A0A0V0R5S2"/>
<evidence type="ECO:0000256" key="6">
    <source>
        <dbReference type="ARBA" id="ARBA00022958"/>
    </source>
</evidence>
<evidence type="ECO:0000313" key="14">
    <source>
        <dbReference type="Proteomes" id="UP000054937"/>
    </source>
</evidence>
<evidence type="ECO:0000256" key="9">
    <source>
        <dbReference type="ARBA" id="ARBA00023136"/>
    </source>
</evidence>
<dbReference type="GO" id="GO:0005267">
    <property type="term" value="F:potassium channel activity"/>
    <property type="evidence" value="ECO:0007669"/>
    <property type="project" value="UniProtKB-KW"/>
</dbReference>
<evidence type="ECO:0000256" key="8">
    <source>
        <dbReference type="ARBA" id="ARBA00023065"/>
    </source>
</evidence>
<dbReference type="InterPro" id="IPR047871">
    <property type="entry name" value="K_chnl_Slo-like"/>
</dbReference>
<feature type="coiled-coil region" evidence="11">
    <location>
        <begin position="208"/>
        <end position="246"/>
    </location>
</feature>
<evidence type="ECO:0000256" key="5">
    <source>
        <dbReference type="ARBA" id="ARBA00022826"/>
    </source>
</evidence>
<sequence>MKETQFQIQPLYIVPVNPHILTILQQILTGGKQQNTVIRAICESSRLQQSNLWQIPVPEDFFNETFGQLFEYLALKRNLIPLGLYRLPNAMDNTKAYTFTNPPKDTRLTHRDKVFVLAHEIPNDLLTDNFKTDDEDVIKIPKPIQKIIDKPGIKSIFDDKKIDSSHRKTYQNQIKPKTELQQQLETGKSKANLDLENLNSASATYLILEQVNKQIGKIQDEMDQLKENIDKQNDEILQKVKTALRQELATLTQYEN</sequence>
<keyword evidence="6" id="KW-0630">Potassium</keyword>
<dbReference type="Pfam" id="PF21014">
    <property type="entry name" value="Slowpoke_C"/>
    <property type="match status" value="1"/>
</dbReference>
<dbReference type="AlphaFoldDB" id="A0A0V0R5S2"/>
<evidence type="ECO:0000256" key="3">
    <source>
        <dbReference type="ARBA" id="ARBA00022538"/>
    </source>
</evidence>
<evidence type="ECO:0000313" key="13">
    <source>
        <dbReference type="EMBL" id="KRX09853.1"/>
    </source>
</evidence>
<dbReference type="GO" id="GO:0016020">
    <property type="term" value="C:membrane"/>
    <property type="evidence" value="ECO:0007669"/>
    <property type="project" value="UniProtKB-SubCell"/>
</dbReference>
<gene>
    <name evidence="13" type="ORF">PPERSA_02725</name>
</gene>
<evidence type="ECO:0000256" key="1">
    <source>
        <dbReference type="ARBA" id="ARBA00004141"/>
    </source>
</evidence>
<dbReference type="EMBL" id="LDAU01000044">
    <property type="protein sequence ID" value="KRX09853.1"/>
    <property type="molecule type" value="Genomic_DNA"/>
</dbReference>
<protein>
    <recommendedName>
        <fullName evidence="12">Ca2+-activated K+ channel Slowpoke-like C-terminal domain-containing protein</fullName>
    </recommendedName>
</protein>
<keyword evidence="14" id="KW-1185">Reference proteome</keyword>
<feature type="domain" description="Ca2+-activated K+ channel Slowpoke-like C-terminal" evidence="12">
    <location>
        <begin position="32"/>
        <end position="117"/>
    </location>
</feature>
<name>A0A0V0R5S2_PSEPJ</name>
<dbReference type="OrthoDB" id="10035564at2759"/>
<keyword evidence="9" id="KW-0472">Membrane</keyword>
<dbReference type="Proteomes" id="UP000054937">
    <property type="component" value="Unassembled WGS sequence"/>
</dbReference>
<keyword evidence="7" id="KW-1133">Transmembrane helix</keyword>
<dbReference type="PANTHER" id="PTHR10027">
    <property type="entry name" value="CALCIUM-ACTIVATED POTASSIUM CHANNEL ALPHA CHAIN"/>
    <property type="match status" value="1"/>
</dbReference>
<keyword evidence="8" id="KW-0406">Ion transport</keyword>
<accession>A0A0V0R5S2</accession>
<evidence type="ECO:0000256" key="10">
    <source>
        <dbReference type="ARBA" id="ARBA00023303"/>
    </source>
</evidence>
<organism evidence="13 14">
    <name type="scientific">Pseudocohnilembus persalinus</name>
    <name type="common">Ciliate</name>
    <dbReference type="NCBI Taxonomy" id="266149"/>
    <lineage>
        <taxon>Eukaryota</taxon>
        <taxon>Sar</taxon>
        <taxon>Alveolata</taxon>
        <taxon>Ciliophora</taxon>
        <taxon>Intramacronucleata</taxon>
        <taxon>Oligohymenophorea</taxon>
        <taxon>Scuticociliatia</taxon>
        <taxon>Philasterida</taxon>
        <taxon>Pseudocohnilembidae</taxon>
        <taxon>Pseudocohnilembus</taxon>
    </lineage>
</organism>
<evidence type="ECO:0000259" key="12">
    <source>
        <dbReference type="Pfam" id="PF21014"/>
    </source>
</evidence>
<comment type="subcellular location">
    <subcellularLocation>
        <location evidence="1">Membrane</location>
        <topology evidence="1">Multi-pass membrane protein</topology>
    </subcellularLocation>
</comment>
<comment type="caution">
    <text evidence="13">The sequence shown here is derived from an EMBL/GenBank/DDBJ whole genome shotgun (WGS) entry which is preliminary data.</text>
</comment>
<keyword evidence="4" id="KW-0812">Transmembrane</keyword>
<evidence type="ECO:0000256" key="4">
    <source>
        <dbReference type="ARBA" id="ARBA00022692"/>
    </source>
</evidence>
<keyword evidence="3" id="KW-0633">Potassium transport</keyword>
<keyword evidence="5" id="KW-0631">Potassium channel</keyword>
<dbReference type="InterPro" id="IPR048735">
    <property type="entry name" value="Slowpoke-like_C"/>
</dbReference>
<evidence type="ECO:0000256" key="2">
    <source>
        <dbReference type="ARBA" id="ARBA00022448"/>
    </source>
</evidence>